<dbReference type="SUPFAM" id="SSF54236">
    <property type="entry name" value="Ubiquitin-like"/>
    <property type="match status" value="1"/>
</dbReference>
<dbReference type="InterPro" id="IPR036249">
    <property type="entry name" value="Thioredoxin-like_sf"/>
</dbReference>
<feature type="region of interest" description="Disordered" evidence="7">
    <location>
        <begin position="399"/>
        <end position="451"/>
    </location>
</feature>
<evidence type="ECO:0000256" key="3">
    <source>
        <dbReference type="ARBA" id="ARBA00038812"/>
    </source>
</evidence>
<feature type="compositionally biased region" description="Basic and acidic residues" evidence="7">
    <location>
        <begin position="179"/>
        <end position="200"/>
    </location>
</feature>
<dbReference type="AlphaFoldDB" id="V5GGA2"/>
<dbReference type="GO" id="GO:0005789">
    <property type="term" value="C:endoplasmic reticulum membrane"/>
    <property type="evidence" value="ECO:0007669"/>
    <property type="project" value="UniProtKB-SubCell"/>
</dbReference>
<evidence type="ECO:0000256" key="5">
    <source>
        <dbReference type="ARBA" id="ARBA00041575"/>
    </source>
</evidence>
<evidence type="ECO:0000313" key="9">
    <source>
        <dbReference type="EMBL" id="JAB62989.1"/>
    </source>
</evidence>
<evidence type="ECO:0000256" key="1">
    <source>
        <dbReference type="ARBA" id="ARBA00004406"/>
    </source>
</evidence>
<sequence length="451" mass="50835">MKWFTGGIAEAVQSSKQKGAIFVVYVEGKDEQSKKITDIIENGDAGQNLGSENFVAIKIEADSLPHRQFIEIFNERRIPLIYFIGKNGTSLDAITGADDLGSLSTRIESVLQKAGYATVSSSPSASLIQNEQSTVAEDNVVCENGVCRIRTDSINASTSSEDKTVEDKVERAKELLQKKKEEKEREEKENERLKEIERRKMGQNVQQMKRWQEDQELKQLKEERDKEKREKQQARERVLAQIAQDKAERLAKSAPQSEPSRPQAVLSPSRPNDNSTRLQFKLPDGTTSMQEFANSDLLEAVVTHIKTNMNLPYSNFKLSTTFPRREFTENDYSQTLLDLQLCPTAVILVLPVNSGVVSRGQGGGTFNSLIWTLIAPLFHIFGMIKNFLFGAPTVVTKKTQTAEPTNQPENPRQRIRDSTVIKRQGNVHRLTDRRDSDDDSNTWNGNSTQQM</sequence>
<dbReference type="GO" id="GO:0006986">
    <property type="term" value="P:response to unfolded protein"/>
    <property type="evidence" value="ECO:0007669"/>
    <property type="project" value="UniProtKB-KW"/>
</dbReference>
<dbReference type="GO" id="GO:0036503">
    <property type="term" value="P:ERAD pathway"/>
    <property type="evidence" value="ECO:0007669"/>
    <property type="project" value="TreeGrafter"/>
</dbReference>
<dbReference type="Pfam" id="PF23187">
    <property type="entry name" value="UBX7_N"/>
    <property type="match status" value="1"/>
</dbReference>
<evidence type="ECO:0000256" key="2">
    <source>
        <dbReference type="ARBA" id="ARBA00023230"/>
    </source>
</evidence>
<dbReference type="InterPro" id="IPR001012">
    <property type="entry name" value="UBX_dom"/>
</dbReference>
<dbReference type="InterPro" id="IPR029071">
    <property type="entry name" value="Ubiquitin-like_domsf"/>
</dbReference>
<comment type="subcellular location">
    <subcellularLocation>
        <location evidence="1">Endoplasmic reticulum membrane</location>
        <topology evidence="1">Peripheral membrane protein</topology>
    </subcellularLocation>
</comment>
<reference evidence="9" key="1">
    <citation type="submission" date="2013-07" db="EMBL/GenBank/DDBJ databases">
        <title>Midgut Transcriptome Profiling of Anoplphora glabripennis, a Lignocellulose Degrading, Wood-Boring Cerambycid.</title>
        <authorList>
            <person name="Scully E.D."/>
            <person name="Hoover K."/>
            <person name="Carlson J.E."/>
            <person name="Tien M."/>
            <person name="Geib S.M."/>
        </authorList>
    </citation>
    <scope>NUCLEOTIDE SEQUENCE</scope>
</reference>
<keyword evidence="2" id="KW-0834">Unfolded protein response</keyword>
<feature type="compositionally biased region" description="Basic and acidic residues" evidence="7">
    <location>
        <begin position="411"/>
        <end position="420"/>
    </location>
</feature>
<dbReference type="Pfam" id="PF00789">
    <property type="entry name" value="UBX"/>
    <property type="match status" value="1"/>
</dbReference>
<dbReference type="PROSITE" id="PS50033">
    <property type="entry name" value="UBX"/>
    <property type="match status" value="1"/>
</dbReference>
<evidence type="ECO:0000259" key="8">
    <source>
        <dbReference type="PROSITE" id="PS50033"/>
    </source>
</evidence>
<organism evidence="9">
    <name type="scientific">Anoplophora glabripennis</name>
    <name type="common">Asian longhorn beetle</name>
    <name type="synonym">Anoplophora nobilis</name>
    <dbReference type="NCBI Taxonomy" id="217634"/>
    <lineage>
        <taxon>Eukaryota</taxon>
        <taxon>Metazoa</taxon>
        <taxon>Ecdysozoa</taxon>
        <taxon>Arthropoda</taxon>
        <taxon>Hexapoda</taxon>
        <taxon>Insecta</taxon>
        <taxon>Pterygota</taxon>
        <taxon>Neoptera</taxon>
        <taxon>Endopterygota</taxon>
        <taxon>Coleoptera</taxon>
        <taxon>Polyphaga</taxon>
        <taxon>Cucujiformia</taxon>
        <taxon>Chrysomeloidea</taxon>
        <taxon>Cerambycidae</taxon>
        <taxon>Lamiinae</taxon>
        <taxon>Lamiini</taxon>
        <taxon>Anoplophora</taxon>
    </lineage>
</organism>
<dbReference type="PANTHER" id="PTHR46424">
    <property type="entry name" value="UBX DOMAIN-CONTAINING PROTEIN 4"/>
    <property type="match status" value="1"/>
</dbReference>
<dbReference type="SMART" id="SM00166">
    <property type="entry name" value="UBX"/>
    <property type="match status" value="1"/>
</dbReference>
<feature type="domain" description="UBX" evidence="8">
    <location>
        <begin position="271"/>
        <end position="349"/>
    </location>
</feature>
<feature type="compositionally biased region" description="Polar residues" evidence="7">
    <location>
        <begin position="441"/>
        <end position="451"/>
    </location>
</feature>
<evidence type="ECO:0000256" key="4">
    <source>
        <dbReference type="ARBA" id="ARBA00040925"/>
    </source>
</evidence>
<evidence type="ECO:0000256" key="6">
    <source>
        <dbReference type="ARBA" id="ARBA00046062"/>
    </source>
</evidence>
<dbReference type="PANTHER" id="PTHR46424:SF1">
    <property type="entry name" value="UBX DOMAIN-CONTAINING PROTEIN 4"/>
    <property type="match status" value="1"/>
</dbReference>
<name>V5GGA2_ANOGL</name>
<feature type="region of interest" description="Disordered" evidence="7">
    <location>
        <begin position="246"/>
        <end position="276"/>
    </location>
</feature>
<dbReference type="Gene3D" id="3.10.20.90">
    <property type="entry name" value="Phosphatidylinositol 3-kinase Catalytic Subunit, Chain A, domain 1"/>
    <property type="match status" value="1"/>
</dbReference>
<dbReference type="EMBL" id="GALX01005477">
    <property type="protein sequence ID" value="JAB62989.1"/>
    <property type="molecule type" value="Transcribed_RNA"/>
</dbReference>
<proteinExistence type="predicted"/>
<gene>
    <name evidence="9" type="primary">UBXN4</name>
</gene>
<protein>
    <recommendedName>
        <fullName evidence="4">UBX domain-containing protein 4</fullName>
    </recommendedName>
    <alternativeName>
        <fullName evidence="5">UBX domain-containing protein 2</fullName>
    </alternativeName>
</protein>
<comment type="function">
    <text evidence="6">Involved in endoplasmic reticulum-associated protein degradation (ERAD). Acts as a platform to recruit both UBQLN1 and VCP to the ER during ERAD.</text>
</comment>
<comment type="subunit">
    <text evidence="3">Directly interacts with VCP. Interacts with UBQLN1. Forms a complex with VCP and UBQLN1.</text>
</comment>
<dbReference type="SUPFAM" id="SSF52833">
    <property type="entry name" value="Thioredoxin-like"/>
    <property type="match status" value="1"/>
</dbReference>
<dbReference type="CDD" id="cd16117">
    <property type="entry name" value="UBX_UBXN4"/>
    <property type="match status" value="1"/>
</dbReference>
<feature type="region of interest" description="Disordered" evidence="7">
    <location>
        <begin position="179"/>
        <end position="210"/>
    </location>
</feature>
<feature type="compositionally biased region" description="Polar residues" evidence="7">
    <location>
        <begin position="399"/>
        <end position="410"/>
    </location>
</feature>
<accession>V5GGA2</accession>
<evidence type="ECO:0000256" key="7">
    <source>
        <dbReference type="SAM" id="MobiDB-lite"/>
    </source>
</evidence>